<dbReference type="AlphaFoldDB" id="A0A0K0DVF3"/>
<feature type="transmembrane region" description="Helical" evidence="2">
    <location>
        <begin position="526"/>
        <end position="545"/>
    </location>
</feature>
<evidence type="ECO:0000259" key="3">
    <source>
        <dbReference type="PROSITE" id="PS50191"/>
    </source>
</evidence>
<dbReference type="WBParaSite" id="TCONS_00011740.p1">
    <property type="protein sequence ID" value="TCONS_00011740.p1"/>
    <property type="gene ID" value="XLOC_006539"/>
</dbReference>
<name>A0A0K0DVF3_STRER</name>
<proteinExistence type="predicted"/>
<dbReference type="PANTHER" id="PTHR46384:SF1">
    <property type="entry name" value="MOTILE SPERM DOMAIN-CONTAINING PROTEIN 2"/>
    <property type="match status" value="1"/>
</dbReference>
<evidence type="ECO:0000313" key="5">
    <source>
        <dbReference type="Proteomes" id="UP000035681"/>
    </source>
</evidence>
<keyword evidence="2" id="KW-1133">Transmembrane helix</keyword>
<feature type="domain" description="CRAL-TRIO" evidence="3">
    <location>
        <begin position="79"/>
        <end position="231"/>
    </location>
</feature>
<keyword evidence="2" id="KW-0472">Membrane</keyword>
<dbReference type="WBParaSite" id="SSTP_0000122000.1">
    <property type="protein sequence ID" value="SSTP_0000122000.1"/>
    <property type="gene ID" value="SSTP_0000122000"/>
</dbReference>
<dbReference type="Pfam" id="PF00635">
    <property type="entry name" value="Motile_Sperm"/>
    <property type="match status" value="1"/>
</dbReference>
<evidence type="ECO:0000256" key="1">
    <source>
        <dbReference type="SAM" id="MobiDB-lite"/>
    </source>
</evidence>
<feature type="domain" description="MSP" evidence="4">
    <location>
        <begin position="367"/>
        <end position="485"/>
    </location>
</feature>
<keyword evidence="5" id="KW-1185">Reference proteome</keyword>
<dbReference type="STRING" id="6248.A0A0K0DVF3"/>
<dbReference type="GO" id="GO:0140284">
    <property type="term" value="C:endoplasmic reticulum-endosome membrane contact site"/>
    <property type="evidence" value="ECO:0007669"/>
    <property type="project" value="TreeGrafter"/>
</dbReference>
<dbReference type="PROSITE" id="PS50191">
    <property type="entry name" value="CRAL_TRIO"/>
    <property type="match status" value="1"/>
</dbReference>
<evidence type="ECO:0000313" key="7">
    <source>
        <dbReference type="WBParaSite" id="TCONS_00011740.p1"/>
    </source>
</evidence>
<dbReference type="Gene3D" id="3.40.525.10">
    <property type="entry name" value="CRAL-TRIO lipid binding domain"/>
    <property type="match status" value="1"/>
</dbReference>
<evidence type="ECO:0000259" key="4">
    <source>
        <dbReference type="PROSITE" id="PS50202"/>
    </source>
</evidence>
<dbReference type="InterPro" id="IPR013783">
    <property type="entry name" value="Ig-like_fold"/>
</dbReference>
<dbReference type="InterPro" id="IPR053012">
    <property type="entry name" value="ER-organelle_contact"/>
</dbReference>
<reference evidence="6" key="1">
    <citation type="submission" date="2015-08" db="UniProtKB">
        <authorList>
            <consortium name="WormBaseParasite"/>
        </authorList>
    </citation>
    <scope>IDENTIFICATION</scope>
</reference>
<organism evidence="6">
    <name type="scientific">Strongyloides stercoralis</name>
    <name type="common">Threadworm</name>
    <dbReference type="NCBI Taxonomy" id="6248"/>
    <lineage>
        <taxon>Eukaryota</taxon>
        <taxon>Metazoa</taxon>
        <taxon>Ecdysozoa</taxon>
        <taxon>Nematoda</taxon>
        <taxon>Chromadorea</taxon>
        <taxon>Rhabditida</taxon>
        <taxon>Tylenchina</taxon>
        <taxon>Panagrolaimomorpha</taxon>
        <taxon>Strongyloidoidea</taxon>
        <taxon>Strongyloididae</taxon>
        <taxon>Strongyloides</taxon>
    </lineage>
</organism>
<dbReference type="InterPro" id="IPR000535">
    <property type="entry name" value="MSP_dom"/>
</dbReference>
<protein>
    <submittedName>
        <fullName evidence="6 7">Major sperm protein</fullName>
    </submittedName>
</protein>
<feature type="compositionally biased region" description="Polar residues" evidence="1">
    <location>
        <begin position="293"/>
        <end position="324"/>
    </location>
</feature>
<dbReference type="SUPFAM" id="SSF52087">
    <property type="entry name" value="CRAL/TRIO domain"/>
    <property type="match status" value="1"/>
</dbReference>
<dbReference type="PROSITE" id="PS50202">
    <property type="entry name" value="MSP"/>
    <property type="match status" value="1"/>
</dbReference>
<evidence type="ECO:0000313" key="6">
    <source>
        <dbReference type="WBParaSite" id="SSTP_0000122000.1"/>
    </source>
</evidence>
<dbReference type="CDD" id="cd00170">
    <property type="entry name" value="SEC14"/>
    <property type="match status" value="1"/>
</dbReference>
<dbReference type="PANTHER" id="PTHR46384">
    <property type="entry name" value="MOTILE SPERM DOMAIN-CONTAINING PROTEIN 2"/>
    <property type="match status" value="1"/>
</dbReference>
<dbReference type="InterPro" id="IPR008962">
    <property type="entry name" value="PapD-like_sf"/>
</dbReference>
<dbReference type="Gene3D" id="2.60.40.10">
    <property type="entry name" value="Immunoglobulins"/>
    <property type="match status" value="1"/>
</dbReference>
<dbReference type="InterPro" id="IPR001251">
    <property type="entry name" value="CRAL-TRIO_dom"/>
</dbReference>
<dbReference type="InterPro" id="IPR036865">
    <property type="entry name" value="CRAL-TRIO_dom_sf"/>
</dbReference>
<dbReference type="SUPFAM" id="SSF49354">
    <property type="entry name" value="PapD-like"/>
    <property type="match status" value="1"/>
</dbReference>
<dbReference type="Pfam" id="PF00650">
    <property type="entry name" value="CRAL_TRIO"/>
    <property type="match status" value="1"/>
</dbReference>
<keyword evidence="2" id="KW-0812">Transmembrane</keyword>
<dbReference type="GO" id="GO:0012505">
    <property type="term" value="C:endomembrane system"/>
    <property type="evidence" value="ECO:0007669"/>
    <property type="project" value="TreeGrafter"/>
</dbReference>
<dbReference type="Proteomes" id="UP000035681">
    <property type="component" value="Unplaced"/>
</dbReference>
<evidence type="ECO:0000256" key="2">
    <source>
        <dbReference type="SAM" id="Phobius"/>
    </source>
</evidence>
<sequence>MDIKKNIASNINELKNNIINNPAFIKANENDKQLILNNDWYLENTLISRQYDLDIAQAVILEALKWRSSINIKHACILEFKFLLENELIYFHGYDNKNNEILWINLTRFDNHSESIIKRLSIFLLERHYFLTKGTPIALMINMYQASIYTLNIDFFKFIFNALKYFYPNYLKSIYLFESSLLIQSTWRIIKSTFEKEQIDNFHTISIKTIDNFLPKKYIPIIFGGEDNYKFNMEDMAKYTSSHDCQTDSGYYEPSILEQQPQLNTPFIRKTVSFGGDDDEDVRRVTPLVMSSDGNNLMLSSQTNEDNFENNKTSSRVSVRNSKGQLPPSVPPRSNSVRRNSHIPLYLKPLVEEKINTPLDEWFTSDVIQMCPSTTISLKSVDNENDFVEIIILKNVSSQNVLYKIRITSPEKFRVRPSTGILKANSQEIIRLYLQSEYKASVSRDRFLLMAVAVNENSKFEDFGKIWQESSDDKKVERKLTCKLNENVKNEQDTDRPLSVLKKNSTIEFGKQQNSNLSTLSFRQNIIILAIGIIIIFQIIIILKLNEISSLKTSEILSNEKCILNTENKLHEEEL</sequence>
<feature type="region of interest" description="Disordered" evidence="1">
    <location>
        <begin position="293"/>
        <end position="338"/>
    </location>
</feature>
<accession>A0A0K0DVF3</accession>